<gene>
    <name evidence="3" type="ORF">POLS_LOCUS6475</name>
</gene>
<dbReference type="AlphaFoldDB" id="A0A9W4HUZ8"/>
<dbReference type="EMBL" id="CAJVOS010000037">
    <property type="protein sequence ID" value="CAG8164416.1"/>
    <property type="molecule type" value="Genomic_DNA"/>
</dbReference>
<evidence type="ECO:0000313" key="4">
    <source>
        <dbReference type="Proteomes" id="UP001153618"/>
    </source>
</evidence>
<dbReference type="Proteomes" id="UP001153618">
    <property type="component" value="Unassembled WGS sequence"/>
</dbReference>
<dbReference type="GO" id="GO:0005634">
    <property type="term" value="C:nucleus"/>
    <property type="evidence" value="ECO:0007669"/>
    <property type="project" value="TreeGrafter"/>
</dbReference>
<dbReference type="PANTHER" id="PTHR13069">
    <property type="entry name" value="ALKYLATED DNA REPAIR PROTEIN ALKB HOMOLOG 8"/>
    <property type="match status" value="1"/>
</dbReference>
<evidence type="ECO:0000256" key="2">
    <source>
        <dbReference type="ARBA" id="ARBA00022679"/>
    </source>
</evidence>
<reference evidence="3" key="1">
    <citation type="submission" date="2021-07" db="EMBL/GenBank/DDBJ databases">
        <authorList>
            <person name="Branca A.L. A."/>
        </authorList>
    </citation>
    <scope>NUCLEOTIDE SEQUENCE</scope>
</reference>
<accession>A0A9W4HUZ8</accession>
<dbReference type="OrthoDB" id="271595at2759"/>
<dbReference type="InterPro" id="IPR029063">
    <property type="entry name" value="SAM-dependent_MTases_sf"/>
</dbReference>
<dbReference type="GO" id="GO:0030488">
    <property type="term" value="P:tRNA methylation"/>
    <property type="evidence" value="ECO:0007669"/>
    <property type="project" value="TreeGrafter"/>
</dbReference>
<evidence type="ECO:0000256" key="1">
    <source>
        <dbReference type="ARBA" id="ARBA00022603"/>
    </source>
</evidence>
<sequence length="90" mass="10162">MASQQSGEAYEQENVHEVYQQIAQHFSATRYKPWPMVERFLTGLSPGAVGLDVGCGNGKNLMVNRDVFIIASDRYVINMWDSSWRGFSMG</sequence>
<dbReference type="GO" id="GO:0002098">
    <property type="term" value="P:tRNA wobble uridine modification"/>
    <property type="evidence" value="ECO:0007669"/>
    <property type="project" value="TreeGrafter"/>
</dbReference>
<dbReference type="SUPFAM" id="SSF53335">
    <property type="entry name" value="S-adenosyl-L-methionine-dependent methyltransferases"/>
    <property type="match status" value="1"/>
</dbReference>
<name>A0A9W4HUZ8_PENOL</name>
<dbReference type="InterPro" id="IPR051422">
    <property type="entry name" value="AlkB_tRNA_MeTrf/Diox"/>
</dbReference>
<proteinExistence type="predicted"/>
<keyword evidence="4" id="KW-1185">Reference proteome</keyword>
<organism evidence="3 4">
    <name type="scientific">Penicillium olsonii</name>
    <dbReference type="NCBI Taxonomy" id="99116"/>
    <lineage>
        <taxon>Eukaryota</taxon>
        <taxon>Fungi</taxon>
        <taxon>Dikarya</taxon>
        <taxon>Ascomycota</taxon>
        <taxon>Pezizomycotina</taxon>
        <taxon>Eurotiomycetes</taxon>
        <taxon>Eurotiomycetidae</taxon>
        <taxon>Eurotiales</taxon>
        <taxon>Aspergillaceae</taxon>
        <taxon>Penicillium</taxon>
    </lineage>
</organism>
<protein>
    <submittedName>
        <fullName evidence="3">Uncharacterized protein</fullName>
    </submittedName>
</protein>
<dbReference type="GO" id="GO:0000049">
    <property type="term" value="F:tRNA binding"/>
    <property type="evidence" value="ECO:0007669"/>
    <property type="project" value="TreeGrafter"/>
</dbReference>
<dbReference type="GO" id="GO:0106335">
    <property type="term" value="F:tRNA (5-carboxymethyluridine(34)-5-O)-methyltransferase activity"/>
    <property type="evidence" value="ECO:0007669"/>
    <property type="project" value="TreeGrafter"/>
</dbReference>
<dbReference type="Gene3D" id="3.40.50.150">
    <property type="entry name" value="Vaccinia Virus protein VP39"/>
    <property type="match status" value="1"/>
</dbReference>
<evidence type="ECO:0000313" key="3">
    <source>
        <dbReference type="EMBL" id="CAG8164416.1"/>
    </source>
</evidence>
<dbReference type="PANTHER" id="PTHR13069:SF21">
    <property type="entry name" value="ALKYLATED DNA REPAIR PROTEIN ALKB HOMOLOG 8"/>
    <property type="match status" value="1"/>
</dbReference>
<feature type="non-terminal residue" evidence="3">
    <location>
        <position position="90"/>
    </location>
</feature>
<dbReference type="GO" id="GO:0005737">
    <property type="term" value="C:cytoplasm"/>
    <property type="evidence" value="ECO:0007669"/>
    <property type="project" value="TreeGrafter"/>
</dbReference>
<keyword evidence="2" id="KW-0808">Transferase</keyword>
<comment type="caution">
    <text evidence="3">The sequence shown here is derived from an EMBL/GenBank/DDBJ whole genome shotgun (WGS) entry which is preliminary data.</text>
</comment>
<keyword evidence="1" id="KW-0489">Methyltransferase</keyword>